<gene>
    <name evidence="3" type="ORF">PCANC_01734</name>
    <name evidence="2" type="ORF">PCASD_00171</name>
    <name evidence="1" type="ORF">PCASD_09285</name>
</gene>
<reference evidence="4 5" key="1">
    <citation type="submission" date="2017-11" db="EMBL/GenBank/DDBJ databases">
        <title>De novo assembly and phasing of dikaryotic genomes from two isolates of Puccinia coronata f. sp. avenae, the causal agent of oat crown rust.</title>
        <authorList>
            <person name="Miller M.E."/>
            <person name="Zhang Y."/>
            <person name="Omidvar V."/>
            <person name="Sperschneider J."/>
            <person name="Schwessinger B."/>
            <person name="Raley C."/>
            <person name="Palmer J.M."/>
            <person name="Garnica D."/>
            <person name="Upadhyaya N."/>
            <person name="Rathjen J."/>
            <person name="Taylor J.M."/>
            <person name="Park R.F."/>
            <person name="Dodds P.N."/>
            <person name="Hirsch C.D."/>
            <person name="Kianian S.F."/>
            <person name="Figueroa M."/>
        </authorList>
    </citation>
    <scope>NUCLEOTIDE SEQUENCE [LARGE SCALE GENOMIC DNA]</scope>
    <source>
        <strain evidence="3">12NC29</strain>
        <strain evidence="2">12SD80</strain>
    </source>
</reference>
<dbReference type="EMBL" id="PGCI01000612">
    <property type="protein sequence ID" value="PLW24294.1"/>
    <property type="molecule type" value="Genomic_DNA"/>
</dbReference>
<comment type="caution">
    <text evidence="2">The sequence shown here is derived from an EMBL/GenBank/DDBJ whole genome shotgun (WGS) entry which is preliminary data.</text>
</comment>
<sequence>MAAGLDSLPQLSLILHMYAEGACARVLAAGQCGLVLSVIKQTHNTTQHTQPPYLPPPVLISSAVFLVQPTSFPHVIFLNNVLRPGESSVHGQVGRTG</sequence>
<accession>A0A2N5VQR2</accession>
<name>A0A2N5VQR2_9BASI</name>
<dbReference type="AlphaFoldDB" id="A0A2N5VQR2"/>
<evidence type="ECO:0000313" key="2">
    <source>
        <dbReference type="EMBL" id="PLW52343.1"/>
    </source>
</evidence>
<evidence type="ECO:0000313" key="4">
    <source>
        <dbReference type="Proteomes" id="UP000235388"/>
    </source>
</evidence>
<evidence type="ECO:0000313" key="1">
    <source>
        <dbReference type="EMBL" id="PLW24294.1"/>
    </source>
</evidence>
<dbReference type="Proteomes" id="UP000235388">
    <property type="component" value="Unassembled WGS sequence"/>
</dbReference>
<evidence type="ECO:0000313" key="3">
    <source>
        <dbReference type="EMBL" id="PLW56762.1"/>
    </source>
</evidence>
<evidence type="ECO:0000313" key="5">
    <source>
        <dbReference type="Proteomes" id="UP000235392"/>
    </source>
</evidence>
<keyword evidence="4" id="KW-1185">Reference proteome</keyword>
<proteinExistence type="predicted"/>
<organism evidence="2 5">
    <name type="scientific">Puccinia coronata f. sp. avenae</name>
    <dbReference type="NCBI Taxonomy" id="200324"/>
    <lineage>
        <taxon>Eukaryota</taxon>
        <taxon>Fungi</taxon>
        <taxon>Dikarya</taxon>
        <taxon>Basidiomycota</taxon>
        <taxon>Pucciniomycotina</taxon>
        <taxon>Pucciniomycetes</taxon>
        <taxon>Pucciniales</taxon>
        <taxon>Pucciniaceae</taxon>
        <taxon>Puccinia</taxon>
    </lineage>
</organism>
<dbReference type="EMBL" id="PGCI01000001">
    <property type="protein sequence ID" value="PLW52343.1"/>
    <property type="molecule type" value="Genomic_DNA"/>
</dbReference>
<protein>
    <submittedName>
        <fullName evidence="2">Uncharacterized protein</fullName>
    </submittedName>
</protein>
<dbReference type="EMBL" id="PGCJ01000017">
    <property type="protein sequence ID" value="PLW56762.1"/>
    <property type="molecule type" value="Genomic_DNA"/>
</dbReference>
<dbReference type="Proteomes" id="UP000235392">
    <property type="component" value="Unassembled WGS sequence"/>
</dbReference>